<organism evidence="1 2">
    <name type="scientific">Trichonephila clavata</name>
    <name type="common">Joro spider</name>
    <name type="synonym">Nephila clavata</name>
    <dbReference type="NCBI Taxonomy" id="2740835"/>
    <lineage>
        <taxon>Eukaryota</taxon>
        <taxon>Metazoa</taxon>
        <taxon>Ecdysozoa</taxon>
        <taxon>Arthropoda</taxon>
        <taxon>Chelicerata</taxon>
        <taxon>Arachnida</taxon>
        <taxon>Araneae</taxon>
        <taxon>Araneomorphae</taxon>
        <taxon>Entelegynae</taxon>
        <taxon>Araneoidea</taxon>
        <taxon>Nephilidae</taxon>
        <taxon>Trichonephila</taxon>
    </lineage>
</organism>
<dbReference type="AlphaFoldDB" id="A0A8X6GBP0"/>
<accession>A0A8X6GBP0</accession>
<evidence type="ECO:0000313" key="2">
    <source>
        <dbReference type="Proteomes" id="UP000887116"/>
    </source>
</evidence>
<name>A0A8X6GBP0_TRICU</name>
<keyword evidence="2" id="KW-1185">Reference proteome</keyword>
<reference evidence="1" key="1">
    <citation type="submission" date="2020-07" db="EMBL/GenBank/DDBJ databases">
        <title>Multicomponent nature underlies the extraordinary mechanical properties of spider dragline silk.</title>
        <authorList>
            <person name="Kono N."/>
            <person name="Nakamura H."/>
            <person name="Mori M."/>
            <person name="Yoshida Y."/>
            <person name="Ohtoshi R."/>
            <person name="Malay A.D."/>
            <person name="Moran D.A.P."/>
            <person name="Tomita M."/>
            <person name="Numata K."/>
            <person name="Arakawa K."/>
        </authorList>
    </citation>
    <scope>NUCLEOTIDE SEQUENCE</scope>
</reference>
<dbReference type="EMBL" id="BMAO01015007">
    <property type="protein sequence ID" value="GFQ98699.1"/>
    <property type="molecule type" value="Genomic_DNA"/>
</dbReference>
<feature type="non-terminal residue" evidence="1">
    <location>
        <position position="41"/>
    </location>
</feature>
<proteinExistence type="predicted"/>
<sequence>MVLESSPILYPPFLDQTESSVDEYNLKPSENSVQRGSQFRK</sequence>
<comment type="caution">
    <text evidence="1">The sequence shown here is derived from an EMBL/GenBank/DDBJ whole genome shotgun (WGS) entry which is preliminary data.</text>
</comment>
<protein>
    <submittedName>
        <fullName evidence="1">Uncharacterized protein</fullName>
    </submittedName>
</protein>
<dbReference type="Proteomes" id="UP000887116">
    <property type="component" value="Unassembled WGS sequence"/>
</dbReference>
<gene>
    <name evidence="1" type="ORF">TNCT_503891</name>
</gene>
<evidence type="ECO:0000313" key="1">
    <source>
        <dbReference type="EMBL" id="GFQ98699.1"/>
    </source>
</evidence>